<reference evidence="1" key="1">
    <citation type="submission" date="2020-10" db="EMBL/GenBank/DDBJ databases">
        <title>Genome Sequence of Monilinia vaccinii-corymbosi Sheds Light on Mummy Berry Disease Infection of Blueberry and Mating Type.</title>
        <authorList>
            <person name="Yow A.G."/>
            <person name="Zhang Y."/>
            <person name="Bansal K."/>
            <person name="Eacker S.M."/>
            <person name="Sullivan S."/>
            <person name="Liachko I."/>
            <person name="Cubeta M.A."/>
            <person name="Rollins J.A."/>
            <person name="Ashrafi H."/>
        </authorList>
    </citation>
    <scope>NUCLEOTIDE SEQUENCE</scope>
    <source>
        <strain evidence="1">RL-1</strain>
    </source>
</reference>
<name>A0A8A3PAG6_9HELO</name>
<keyword evidence="2" id="KW-1185">Reference proteome</keyword>
<evidence type="ECO:0000313" key="1">
    <source>
        <dbReference type="EMBL" id="QSZ31377.1"/>
    </source>
</evidence>
<sequence>MQTVFADGRPMALPESNSSLDIIISMRSSASIRSSEIYQHVSPDIQDLLTNPTGNFSGMSGSAPLKLLSLFTTEKTERDTLSIVVPADENVTSLKKFRSMQALGESAIEFLEEMLTRLAKEALN</sequence>
<organism evidence="1 2">
    <name type="scientific">Monilinia vaccinii-corymbosi</name>
    <dbReference type="NCBI Taxonomy" id="61207"/>
    <lineage>
        <taxon>Eukaryota</taxon>
        <taxon>Fungi</taxon>
        <taxon>Dikarya</taxon>
        <taxon>Ascomycota</taxon>
        <taxon>Pezizomycotina</taxon>
        <taxon>Leotiomycetes</taxon>
        <taxon>Helotiales</taxon>
        <taxon>Sclerotiniaceae</taxon>
        <taxon>Monilinia</taxon>
    </lineage>
</organism>
<protein>
    <submittedName>
        <fullName evidence="1">Uncharacterized protein</fullName>
    </submittedName>
</protein>
<accession>A0A8A3PAG6</accession>
<dbReference type="Proteomes" id="UP000672032">
    <property type="component" value="Chromosome 2"/>
</dbReference>
<dbReference type="AlphaFoldDB" id="A0A8A3PAG6"/>
<evidence type="ECO:0000313" key="2">
    <source>
        <dbReference type="Proteomes" id="UP000672032"/>
    </source>
</evidence>
<gene>
    <name evidence="1" type="ORF">DSL72_000942</name>
</gene>
<proteinExistence type="predicted"/>
<dbReference type="EMBL" id="CP063406">
    <property type="protein sequence ID" value="QSZ31377.1"/>
    <property type="molecule type" value="Genomic_DNA"/>
</dbReference>